<feature type="domain" description="PucR C-terminal helix-turn-helix" evidence="1">
    <location>
        <begin position="492"/>
        <end position="549"/>
    </location>
</feature>
<sequence>MALPATIVPHIVIVEEPATDLWGLYEARWLRAVLQTVHDAVHDLVLDVVACSYVPVGGRPESLCGRPDWTTALLFERLAGNVLGSNIAVEAQRGGGHETLQFSAMLPLARRGRVVGRIQLLTDTAPDMDVLCEISQLAEGQADACAPRAADAVPAEAVGLGSEEQEDLLHAFAADGDERPTVRCLLERVAELLGGSVVMQTARLIVVDSIGASDRVALDATSRREREVLLPTASPGIVTVLPARDGRGLRGVISVQTTVGQADYLVAEILSDTPRARAVLRQAATILSWLLKMRVNSHEEPARRRAAIVADLLRASELSGVAVRAAALGHDLNARVRCIVFALAESSDEADPVRLEKVVQEEFRSGTSTGPTAMVALSDGHVVVLDPDDGPARPGSPVKRAIAAAGRAGLIVTCGISPACQGPAAVAPAILEARRAADVLRRTGRTMRAISSDDLGVFGLLFSESDGLRLDRFVSHWLGPLTEYDAAAGAQLTQTLGQLLDRATMVDAASSLFIHISTLKYRAKRIEEILGVDMRDPDVAFNLRLALKLLNIRTTLNDCQD</sequence>
<comment type="caution">
    <text evidence="3">The sequence shown here is derived from an EMBL/GenBank/DDBJ whole genome shotgun (WGS) entry which is preliminary data.</text>
</comment>
<protein>
    <submittedName>
        <fullName evidence="3">Helix-turn-helix domain-containing protein</fullName>
    </submittedName>
</protein>
<evidence type="ECO:0000259" key="2">
    <source>
        <dbReference type="Pfam" id="PF17853"/>
    </source>
</evidence>
<dbReference type="RefSeq" id="WP_218600757.1">
    <property type="nucleotide sequence ID" value="NZ_JADQDJ010000002.1"/>
</dbReference>
<dbReference type="PANTHER" id="PTHR33744:SF1">
    <property type="entry name" value="DNA-BINDING TRANSCRIPTIONAL ACTIVATOR ADER"/>
    <property type="match status" value="1"/>
</dbReference>
<dbReference type="Pfam" id="PF13556">
    <property type="entry name" value="HTH_30"/>
    <property type="match status" value="1"/>
</dbReference>
<evidence type="ECO:0000313" key="3">
    <source>
        <dbReference type="EMBL" id="MBW0134824.1"/>
    </source>
</evidence>
<evidence type="ECO:0000259" key="1">
    <source>
        <dbReference type="Pfam" id="PF13556"/>
    </source>
</evidence>
<dbReference type="InterPro" id="IPR041522">
    <property type="entry name" value="CdaR_GGDEF"/>
</dbReference>
<feature type="domain" description="CdaR GGDEF-like" evidence="2">
    <location>
        <begin position="320"/>
        <end position="439"/>
    </location>
</feature>
<name>A0ABS6URE9_9PSEU</name>
<keyword evidence="4" id="KW-1185">Reference proteome</keyword>
<dbReference type="PANTHER" id="PTHR33744">
    <property type="entry name" value="CARBOHYDRATE DIACID REGULATOR"/>
    <property type="match status" value="1"/>
</dbReference>
<accession>A0ABS6URE9</accession>
<reference evidence="3 4" key="1">
    <citation type="submission" date="2020-11" db="EMBL/GenBank/DDBJ databases">
        <title>Pseudonocardia abyssalis sp. nov. and Pseudonocardia oceani sp. nov., description and phylogenomic analysis of two novel actinomycetes isolated from the deep Southern Ocean.</title>
        <authorList>
            <person name="Parra J."/>
        </authorList>
    </citation>
    <scope>NUCLEOTIDE SEQUENCE [LARGE SCALE GENOMIC DNA]</scope>
    <source>
        <strain evidence="3 4">KRD-168</strain>
    </source>
</reference>
<dbReference type="Proteomes" id="UP000694287">
    <property type="component" value="Unassembled WGS sequence"/>
</dbReference>
<dbReference type="InterPro" id="IPR025736">
    <property type="entry name" value="PucR_C-HTH_dom"/>
</dbReference>
<gene>
    <name evidence="3" type="ORF">I4I81_11205</name>
</gene>
<proteinExistence type="predicted"/>
<evidence type="ECO:0000313" key="4">
    <source>
        <dbReference type="Proteomes" id="UP000694287"/>
    </source>
</evidence>
<organism evidence="3 4">
    <name type="scientific">Pseudonocardia abyssalis</name>
    <dbReference type="NCBI Taxonomy" id="2792008"/>
    <lineage>
        <taxon>Bacteria</taxon>
        <taxon>Bacillati</taxon>
        <taxon>Actinomycetota</taxon>
        <taxon>Actinomycetes</taxon>
        <taxon>Pseudonocardiales</taxon>
        <taxon>Pseudonocardiaceae</taxon>
        <taxon>Pseudonocardia</taxon>
    </lineage>
</organism>
<dbReference type="EMBL" id="JADQDK010000001">
    <property type="protein sequence ID" value="MBW0134824.1"/>
    <property type="molecule type" value="Genomic_DNA"/>
</dbReference>
<dbReference type="InterPro" id="IPR051448">
    <property type="entry name" value="CdaR-like_regulators"/>
</dbReference>
<dbReference type="Pfam" id="PF17853">
    <property type="entry name" value="GGDEF_2"/>
    <property type="match status" value="1"/>
</dbReference>